<keyword evidence="2" id="KW-1185">Reference proteome</keyword>
<dbReference type="EMBL" id="PQXN01000457">
    <property type="protein sequence ID" value="TGO44813.1"/>
    <property type="molecule type" value="Genomic_DNA"/>
</dbReference>
<protein>
    <submittedName>
        <fullName evidence="1">Uncharacterized protein</fullName>
    </submittedName>
</protein>
<name>A0A4Z1HHY5_9HELO</name>
<gene>
    <name evidence="1" type="ORF">BCON_0459g00070</name>
</gene>
<dbReference type="Proteomes" id="UP000297527">
    <property type="component" value="Unassembled WGS sequence"/>
</dbReference>
<evidence type="ECO:0000313" key="2">
    <source>
        <dbReference type="Proteomes" id="UP000297527"/>
    </source>
</evidence>
<sequence>MIVAIELQRMRSRECTESTQGWGIELEDQKAIKPIELYLLRHANEEECIGTMLMARAASRYHPAVIMGFFIDLLSVPRQPLCSESRPQMFSRIQPRFMITPQSARPLKYRSLPIV</sequence>
<dbReference type="AlphaFoldDB" id="A0A4Z1HHY5"/>
<dbReference type="OrthoDB" id="10482295at2759"/>
<organism evidence="1 2">
    <name type="scientific">Botryotinia convoluta</name>
    <dbReference type="NCBI Taxonomy" id="54673"/>
    <lineage>
        <taxon>Eukaryota</taxon>
        <taxon>Fungi</taxon>
        <taxon>Dikarya</taxon>
        <taxon>Ascomycota</taxon>
        <taxon>Pezizomycotina</taxon>
        <taxon>Leotiomycetes</taxon>
        <taxon>Helotiales</taxon>
        <taxon>Sclerotiniaceae</taxon>
        <taxon>Botryotinia</taxon>
    </lineage>
</organism>
<reference evidence="1 2" key="1">
    <citation type="submission" date="2017-12" db="EMBL/GenBank/DDBJ databases">
        <title>Comparative genomics of Botrytis spp.</title>
        <authorList>
            <person name="Valero-Jimenez C.A."/>
            <person name="Tapia P."/>
            <person name="Veloso J."/>
            <person name="Silva-Moreno E."/>
            <person name="Staats M."/>
            <person name="Valdes J.H."/>
            <person name="Van Kan J.A.L."/>
        </authorList>
    </citation>
    <scope>NUCLEOTIDE SEQUENCE [LARGE SCALE GENOMIC DNA]</scope>
    <source>
        <strain evidence="1 2">MUCL11595</strain>
    </source>
</reference>
<accession>A0A4Z1HHY5</accession>
<proteinExistence type="predicted"/>
<evidence type="ECO:0000313" key="1">
    <source>
        <dbReference type="EMBL" id="TGO44813.1"/>
    </source>
</evidence>
<comment type="caution">
    <text evidence="1">The sequence shown here is derived from an EMBL/GenBank/DDBJ whole genome shotgun (WGS) entry which is preliminary data.</text>
</comment>